<keyword evidence="3" id="KW-1185">Reference proteome</keyword>
<comment type="caution">
    <text evidence="2">The sequence shown here is derived from an EMBL/GenBank/DDBJ whole genome shotgun (WGS) entry which is preliminary data.</text>
</comment>
<evidence type="ECO:0000313" key="2">
    <source>
        <dbReference type="EMBL" id="KWX80499.1"/>
    </source>
</evidence>
<organism evidence="2 3">
    <name type="scientific">Paenibacillus riograndensis</name>
    <dbReference type="NCBI Taxonomy" id="483937"/>
    <lineage>
        <taxon>Bacteria</taxon>
        <taxon>Bacillati</taxon>
        <taxon>Bacillota</taxon>
        <taxon>Bacilli</taxon>
        <taxon>Bacillales</taxon>
        <taxon>Paenibacillaceae</taxon>
        <taxon>Paenibacillus</taxon>
        <taxon>Paenibacillus sonchi group</taxon>
    </lineage>
</organism>
<feature type="transmembrane region" description="Helical" evidence="1">
    <location>
        <begin position="136"/>
        <end position="156"/>
    </location>
</feature>
<gene>
    <name evidence="2" type="ORF">AMQ84_03410</name>
</gene>
<dbReference type="PANTHER" id="PTHR37305:SF1">
    <property type="entry name" value="MEMBRANE PROTEIN"/>
    <property type="match status" value="1"/>
</dbReference>
<name>A0A132UA23_9BACL</name>
<dbReference type="EMBL" id="LIRB01000099">
    <property type="protein sequence ID" value="KWX80499.1"/>
    <property type="molecule type" value="Genomic_DNA"/>
</dbReference>
<protein>
    <submittedName>
        <fullName evidence="2">ABC transporter permease</fullName>
    </submittedName>
</protein>
<dbReference type="Pfam" id="PF12730">
    <property type="entry name" value="ABC2_membrane_4"/>
    <property type="match status" value="1"/>
</dbReference>
<dbReference type="PATRIC" id="fig|483937.3.peg.5384"/>
<accession>A0A132UA23</accession>
<dbReference type="Proteomes" id="UP000070475">
    <property type="component" value="Unassembled WGS sequence"/>
</dbReference>
<dbReference type="OrthoDB" id="3190532at2"/>
<dbReference type="AlphaFoldDB" id="A0A132UA23"/>
<feature type="transmembrane region" description="Helical" evidence="1">
    <location>
        <begin position="215"/>
        <end position="240"/>
    </location>
</feature>
<keyword evidence="1" id="KW-0812">Transmembrane</keyword>
<keyword evidence="1" id="KW-1133">Transmembrane helix</keyword>
<dbReference type="PANTHER" id="PTHR37305">
    <property type="entry name" value="INTEGRAL MEMBRANE PROTEIN-RELATED"/>
    <property type="match status" value="1"/>
</dbReference>
<feature type="transmembrane region" description="Helical" evidence="1">
    <location>
        <begin position="168"/>
        <end position="195"/>
    </location>
</feature>
<proteinExistence type="predicted"/>
<evidence type="ECO:0000313" key="3">
    <source>
        <dbReference type="Proteomes" id="UP000070475"/>
    </source>
</evidence>
<feature type="transmembrane region" description="Helical" evidence="1">
    <location>
        <begin position="53"/>
        <end position="76"/>
    </location>
</feature>
<feature type="transmembrane region" description="Helical" evidence="1">
    <location>
        <begin position="97"/>
        <end position="124"/>
    </location>
</feature>
<dbReference type="RefSeq" id="WP_060859271.1">
    <property type="nucleotide sequence ID" value="NZ_LIRB01000099.1"/>
</dbReference>
<sequence>MMKALSLEYYKIRRRKVWAMLTLFLAAELGWASMSLGISMSRSAANATWEALVFSLSSMNGLFLPILSAIVVSRICDIEHKGDTWKMLLTTSVGRSSIYAAKYICAGSLMLYGILAQAVFIVGFGVLHKLAGPLPVALLLQFAAGTLASNLLITAMQQWISLAVKNQAFALCLGMLGAFLGTTASLFPAAVRHVIVWSYYLDLSPVTYVYKASSGTYITGTMPLVQLSVALVLTLLLYAAGNTHISKQEI</sequence>
<dbReference type="CDD" id="cd21809">
    <property type="entry name" value="ABC-2_lan_permease-like"/>
    <property type="match status" value="1"/>
</dbReference>
<evidence type="ECO:0000256" key="1">
    <source>
        <dbReference type="SAM" id="Phobius"/>
    </source>
</evidence>
<reference evidence="2 3" key="1">
    <citation type="submission" date="2015-08" db="EMBL/GenBank/DDBJ databases">
        <title>Genomes of Paenibacillus riograndensis.</title>
        <authorList>
            <person name="Sant'Anna F.H."/>
            <person name="Souza R."/>
            <person name="Ambrosini A."/>
            <person name="Bach E."/>
            <person name="Fernandes G."/>
            <person name="Balsanelli E."/>
            <person name="Baura V.A."/>
            <person name="Pedrosa F.O."/>
            <person name="Souza E.M."/>
            <person name="Passaglia L."/>
        </authorList>
    </citation>
    <scope>NUCLEOTIDE SEQUENCE [LARGE SCALE GENOMIC DNA]</scope>
    <source>
        <strain evidence="2 3">CAS34</strain>
    </source>
</reference>
<keyword evidence="1" id="KW-0472">Membrane</keyword>